<dbReference type="Proteomes" id="UP000269396">
    <property type="component" value="Unassembled WGS sequence"/>
</dbReference>
<accession>A0A3P8JD58</accession>
<evidence type="ECO:0000313" key="1">
    <source>
        <dbReference type="EMBL" id="VDP64606.1"/>
    </source>
</evidence>
<proteinExistence type="predicted"/>
<gene>
    <name evidence="1" type="ORF">SMTD_LOCUS13920</name>
</gene>
<reference evidence="1 2" key="1">
    <citation type="submission" date="2018-11" db="EMBL/GenBank/DDBJ databases">
        <authorList>
            <consortium name="Pathogen Informatics"/>
        </authorList>
    </citation>
    <scope>NUCLEOTIDE SEQUENCE [LARGE SCALE GENOMIC DNA]</scope>
    <source>
        <strain>Denwood</strain>
        <strain evidence="2">Zambia</strain>
    </source>
</reference>
<dbReference type="AlphaFoldDB" id="A0A3P8JD58"/>
<protein>
    <submittedName>
        <fullName evidence="1">Uncharacterized protein</fullName>
    </submittedName>
</protein>
<name>A0A3P8JD58_9TREM</name>
<evidence type="ECO:0000313" key="2">
    <source>
        <dbReference type="Proteomes" id="UP000269396"/>
    </source>
</evidence>
<sequence>MRDNGSISKNSQLNVLDNLRTRLLNHPCFGDVTEVDKLISNLHTELENNRKTYEYVDKSLYESLTISNVNEAVEVIHDPPSGPEMFISETCPVAGSNPNAHEDTENESSSIMKTVELHGAHHSRTKSSDESTYWSSLVVLSNMSYFNDSSAFDQICYKNEKNLSDAPNDDQEPNKILIDADYSSDRLSTNEISKKFDSNVPEESNFDDLISSDVDPYHLITFSKFSVQCDK</sequence>
<organism evidence="1 2">
    <name type="scientific">Schistosoma mattheei</name>
    <dbReference type="NCBI Taxonomy" id="31246"/>
    <lineage>
        <taxon>Eukaryota</taxon>
        <taxon>Metazoa</taxon>
        <taxon>Spiralia</taxon>
        <taxon>Lophotrochozoa</taxon>
        <taxon>Platyhelminthes</taxon>
        <taxon>Trematoda</taxon>
        <taxon>Digenea</taxon>
        <taxon>Strigeidida</taxon>
        <taxon>Schistosomatoidea</taxon>
        <taxon>Schistosomatidae</taxon>
        <taxon>Schistosoma</taxon>
    </lineage>
</organism>
<dbReference type="EMBL" id="UZAL01034050">
    <property type="protein sequence ID" value="VDP64606.1"/>
    <property type="molecule type" value="Genomic_DNA"/>
</dbReference>
<keyword evidence="2" id="KW-1185">Reference proteome</keyword>